<keyword evidence="11" id="KW-1208">Phospholipid metabolism</keyword>
<comment type="similarity">
    <text evidence="2">Belongs to the GPC1 family.</text>
</comment>
<keyword evidence="16" id="KW-1185">Reference proteome</keyword>
<proteinExistence type="inferred from homology"/>
<dbReference type="PANTHER" id="PTHR31201:SF1">
    <property type="entry name" value="GLYCEROPHOSPHOCHOLINE ACYLTRANSFERASE 1"/>
    <property type="match status" value="1"/>
</dbReference>
<protein>
    <recommendedName>
        <fullName evidence="3">Glycerophosphocholine acyltransferase 1</fullName>
    </recommendedName>
</protein>
<sequence>MSAPPLSRSNSTISDYSDSGGGGYASSASHSTRSSRRSSLELDGVDITAAMTPSAAMPLGDLFETYFAPRLDLANRKLRKVGADLRRKARVEELRRRVRASSDGRVGSDEEMHGLQEELRRVRGRVVQRVDKLRTRWADAKTVRLRDKICFVVGVMNLVITSLIFALRPHWIPLLYSVQTLYFLPLRVWTYTRRKWHYFLFDFCYYANVLNLLYLWVFPSSKFLFTVCYCAAHGPLAFSIATWRNSLVPMDIEKMASLFIHIFPPLVFMTIRHYIPNAEQTYPALKGLDRLDGYTSFWMNLGVYIVWQGLYYEFIVLRKAAKVKSGERINSYSTLSSGKGAVANLLSKASEPRREWAFMLLQFVYTIVCTLPAPLLFYQSATASATFLLGLLTLSIWNGASYLVEVTFRRFERDLIKLQREVQTAQEMAQLLDPDATPDAEDAAQEAQLEKDEEKKDI</sequence>
<reference evidence="15 16" key="1">
    <citation type="journal article" date="2018" name="Mol. Biol. Evol.">
        <title>Broad Genomic Sampling Reveals a Smut Pathogenic Ancestry of the Fungal Clade Ustilaginomycotina.</title>
        <authorList>
            <person name="Kijpornyongpan T."/>
            <person name="Mondo S.J."/>
            <person name="Barry K."/>
            <person name="Sandor L."/>
            <person name="Lee J."/>
            <person name="Lipzen A."/>
            <person name="Pangilinan J."/>
            <person name="LaButti K."/>
            <person name="Hainaut M."/>
            <person name="Henrissat B."/>
            <person name="Grigoriev I.V."/>
            <person name="Spatafora J.W."/>
            <person name="Aime M.C."/>
        </authorList>
    </citation>
    <scope>NUCLEOTIDE SEQUENCE [LARGE SCALE GENOMIC DNA]</scope>
    <source>
        <strain evidence="15 16">MCA 4186</strain>
    </source>
</reference>
<feature type="compositionally biased region" description="Basic and acidic residues" evidence="13">
    <location>
        <begin position="448"/>
        <end position="458"/>
    </location>
</feature>
<dbReference type="OrthoDB" id="406287at2759"/>
<keyword evidence="12" id="KW-0012">Acyltransferase</keyword>
<evidence type="ECO:0000256" key="2">
    <source>
        <dbReference type="ARBA" id="ARBA00006675"/>
    </source>
</evidence>
<evidence type="ECO:0000256" key="6">
    <source>
        <dbReference type="ARBA" id="ARBA00022692"/>
    </source>
</evidence>
<dbReference type="Pfam" id="PF10998">
    <property type="entry name" value="DUF2838"/>
    <property type="match status" value="1"/>
</dbReference>
<keyword evidence="10" id="KW-0594">Phospholipid biosynthesis</keyword>
<feature type="transmembrane region" description="Helical" evidence="14">
    <location>
        <begin position="198"/>
        <end position="217"/>
    </location>
</feature>
<feature type="transmembrane region" description="Helical" evidence="14">
    <location>
        <begin position="295"/>
        <end position="315"/>
    </location>
</feature>
<comment type="subcellular location">
    <subcellularLocation>
        <location evidence="1">Membrane</location>
        <topology evidence="1">Multi-pass membrane protein</topology>
    </subcellularLocation>
</comment>
<dbReference type="EMBL" id="KZ819285">
    <property type="protein sequence ID" value="PWO00282.1"/>
    <property type="molecule type" value="Genomic_DNA"/>
</dbReference>
<feature type="transmembrane region" description="Helical" evidence="14">
    <location>
        <begin position="149"/>
        <end position="167"/>
    </location>
</feature>
<keyword evidence="9 14" id="KW-0472">Membrane</keyword>
<dbReference type="AlphaFoldDB" id="A0A316ZFI3"/>
<dbReference type="PANTHER" id="PTHR31201">
    <property type="entry name" value="OS01G0585100 PROTEIN"/>
    <property type="match status" value="1"/>
</dbReference>
<feature type="region of interest" description="Disordered" evidence="13">
    <location>
        <begin position="433"/>
        <end position="458"/>
    </location>
</feature>
<keyword evidence="7 14" id="KW-1133">Transmembrane helix</keyword>
<dbReference type="GO" id="GO:0016746">
    <property type="term" value="F:acyltransferase activity"/>
    <property type="evidence" value="ECO:0007669"/>
    <property type="project" value="UniProtKB-KW"/>
</dbReference>
<dbReference type="GO" id="GO:0006656">
    <property type="term" value="P:phosphatidylcholine biosynthetic process"/>
    <property type="evidence" value="ECO:0007669"/>
    <property type="project" value="TreeGrafter"/>
</dbReference>
<evidence type="ECO:0000256" key="5">
    <source>
        <dbReference type="ARBA" id="ARBA00022679"/>
    </source>
</evidence>
<dbReference type="STRING" id="58919.A0A316ZFI3"/>
<feature type="transmembrane region" description="Helical" evidence="14">
    <location>
        <begin position="223"/>
        <end position="243"/>
    </location>
</feature>
<evidence type="ECO:0000256" key="12">
    <source>
        <dbReference type="ARBA" id="ARBA00023315"/>
    </source>
</evidence>
<feature type="region of interest" description="Disordered" evidence="13">
    <location>
        <begin position="1"/>
        <end position="39"/>
    </location>
</feature>
<keyword evidence="6 14" id="KW-0812">Transmembrane</keyword>
<dbReference type="InterPro" id="IPR021261">
    <property type="entry name" value="GPCAT"/>
</dbReference>
<dbReference type="RefSeq" id="XP_025600560.1">
    <property type="nucleotide sequence ID" value="XM_025740786.1"/>
</dbReference>
<keyword evidence="5" id="KW-0808">Transferase</keyword>
<evidence type="ECO:0000313" key="16">
    <source>
        <dbReference type="Proteomes" id="UP000245946"/>
    </source>
</evidence>
<evidence type="ECO:0000256" key="3">
    <source>
        <dbReference type="ARBA" id="ARBA00019082"/>
    </source>
</evidence>
<evidence type="ECO:0000256" key="11">
    <source>
        <dbReference type="ARBA" id="ARBA00023264"/>
    </source>
</evidence>
<dbReference type="GO" id="GO:0016020">
    <property type="term" value="C:membrane"/>
    <property type="evidence" value="ECO:0007669"/>
    <property type="project" value="UniProtKB-SubCell"/>
</dbReference>
<evidence type="ECO:0000256" key="7">
    <source>
        <dbReference type="ARBA" id="ARBA00022989"/>
    </source>
</evidence>
<feature type="transmembrane region" description="Helical" evidence="14">
    <location>
        <begin position="173"/>
        <end position="191"/>
    </location>
</feature>
<accession>A0A316ZFI3</accession>
<evidence type="ECO:0000256" key="10">
    <source>
        <dbReference type="ARBA" id="ARBA00023209"/>
    </source>
</evidence>
<evidence type="ECO:0000256" key="13">
    <source>
        <dbReference type="SAM" id="MobiDB-lite"/>
    </source>
</evidence>
<evidence type="ECO:0000256" key="14">
    <source>
        <dbReference type="SAM" id="Phobius"/>
    </source>
</evidence>
<evidence type="ECO:0000256" key="9">
    <source>
        <dbReference type="ARBA" id="ARBA00023136"/>
    </source>
</evidence>
<feature type="transmembrane region" description="Helical" evidence="14">
    <location>
        <begin position="255"/>
        <end position="275"/>
    </location>
</feature>
<evidence type="ECO:0000256" key="4">
    <source>
        <dbReference type="ARBA" id="ARBA00022516"/>
    </source>
</evidence>
<keyword evidence="8" id="KW-0443">Lipid metabolism</keyword>
<gene>
    <name evidence="15" type="ORF">FA09DRAFT_314887</name>
</gene>
<evidence type="ECO:0000256" key="8">
    <source>
        <dbReference type="ARBA" id="ARBA00023098"/>
    </source>
</evidence>
<evidence type="ECO:0000313" key="15">
    <source>
        <dbReference type="EMBL" id="PWO00282.1"/>
    </source>
</evidence>
<name>A0A316ZFI3_9BASI</name>
<organism evidence="15 16">
    <name type="scientific">Tilletiopsis washingtonensis</name>
    <dbReference type="NCBI Taxonomy" id="58919"/>
    <lineage>
        <taxon>Eukaryota</taxon>
        <taxon>Fungi</taxon>
        <taxon>Dikarya</taxon>
        <taxon>Basidiomycota</taxon>
        <taxon>Ustilaginomycotina</taxon>
        <taxon>Exobasidiomycetes</taxon>
        <taxon>Entylomatales</taxon>
        <taxon>Entylomatales incertae sedis</taxon>
        <taxon>Tilletiopsis</taxon>
    </lineage>
</organism>
<keyword evidence="4" id="KW-0444">Lipid biosynthesis</keyword>
<feature type="transmembrane region" description="Helical" evidence="14">
    <location>
        <begin position="356"/>
        <end position="377"/>
    </location>
</feature>
<dbReference type="Proteomes" id="UP000245946">
    <property type="component" value="Unassembled WGS sequence"/>
</dbReference>
<evidence type="ECO:0000256" key="1">
    <source>
        <dbReference type="ARBA" id="ARBA00004141"/>
    </source>
</evidence>
<feature type="transmembrane region" description="Helical" evidence="14">
    <location>
        <begin position="383"/>
        <end position="404"/>
    </location>
</feature>
<dbReference type="GeneID" id="37268330"/>